<dbReference type="GO" id="GO:0003677">
    <property type="term" value="F:DNA binding"/>
    <property type="evidence" value="ECO:0007669"/>
    <property type="project" value="InterPro"/>
</dbReference>
<dbReference type="GO" id="GO:0000981">
    <property type="term" value="F:DNA-binding transcription factor activity, RNA polymerase II-specific"/>
    <property type="evidence" value="ECO:0007669"/>
    <property type="project" value="InterPro"/>
</dbReference>
<dbReference type="GO" id="GO:0008270">
    <property type="term" value="F:zinc ion binding"/>
    <property type="evidence" value="ECO:0007669"/>
    <property type="project" value="InterPro"/>
</dbReference>
<keyword evidence="2" id="KW-0479">Metal-binding</keyword>
<dbReference type="PROSITE" id="PS00463">
    <property type="entry name" value="ZN2_CY6_FUNGAL_1"/>
    <property type="match status" value="1"/>
</dbReference>
<evidence type="ECO:0000313" key="7">
    <source>
        <dbReference type="Proteomes" id="UP000664169"/>
    </source>
</evidence>
<dbReference type="InterPro" id="IPR007219">
    <property type="entry name" value="XnlR_reg_dom"/>
</dbReference>
<name>A0A8H3F979_9LECA</name>
<dbReference type="Proteomes" id="UP000664169">
    <property type="component" value="Unassembled WGS sequence"/>
</dbReference>
<dbReference type="InterPro" id="IPR050613">
    <property type="entry name" value="Sec_Metabolite_Reg"/>
</dbReference>
<evidence type="ECO:0000259" key="5">
    <source>
        <dbReference type="PROSITE" id="PS50048"/>
    </source>
</evidence>
<keyword evidence="7" id="KW-1185">Reference proteome</keyword>
<gene>
    <name evidence="6" type="ORF">GOMPHAMPRED_001035</name>
</gene>
<feature type="region of interest" description="Disordered" evidence="4">
    <location>
        <begin position="1"/>
        <end position="37"/>
    </location>
</feature>
<dbReference type="PANTHER" id="PTHR31001">
    <property type="entry name" value="UNCHARACTERIZED TRANSCRIPTIONAL REGULATORY PROTEIN"/>
    <property type="match status" value="1"/>
</dbReference>
<dbReference type="CDD" id="cd12148">
    <property type="entry name" value="fungal_TF_MHR"/>
    <property type="match status" value="1"/>
</dbReference>
<protein>
    <recommendedName>
        <fullName evidence="5">Zn(2)-C6 fungal-type domain-containing protein</fullName>
    </recommendedName>
</protein>
<evidence type="ECO:0000256" key="3">
    <source>
        <dbReference type="ARBA" id="ARBA00023242"/>
    </source>
</evidence>
<dbReference type="CDD" id="cd00067">
    <property type="entry name" value="GAL4"/>
    <property type="match status" value="1"/>
</dbReference>
<dbReference type="Pfam" id="PF00172">
    <property type="entry name" value="Zn_clus"/>
    <property type="match status" value="1"/>
</dbReference>
<dbReference type="InterPro" id="IPR036864">
    <property type="entry name" value="Zn2-C6_fun-type_DNA-bd_sf"/>
</dbReference>
<comment type="subcellular location">
    <subcellularLocation>
        <location evidence="1">Nucleus</location>
    </subcellularLocation>
</comment>
<dbReference type="PANTHER" id="PTHR31001:SF40">
    <property type="entry name" value="ZN(II)2CYS6 TRANSCRIPTION FACTOR (EUROFUNG)"/>
    <property type="match status" value="1"/>
</dbReference>
<dbReference type="SUPFAM" id="SSF57701">
    <property type="entry name" value="Zn2/Cys6 DNA-binding domain"/>
    <property type="match status" value="1"/>
</dbReference>
<dbReference type="GO" id="GO:0006351">
    <property type="term" value="P:DNA-templated transcription"/>
    <property type="evidence" value="ECO:0007669"/>
    <property type="project" value="InterPro"/>
</dbReference>
<dbReference type="GO" id="GO:0005634">
    <property type="term" value="C:nucleus"/>
    <property type="evidence" value="ECO:0007669"/>
    <property type="project" value="UniProtKB-SubCell"/>
</dbReference>
<reference evidence="6" key="1">
    <citation type="submission" date="2021-03" db="EMBL/GenBank/DDBJ databases">
        <authorList>
            <person name="Tagirdzhanova G."/>
        </authorList>
    </citation>
    <scope>NUCLEOTIDE SEQUENCE</scope>
</reference>
<accession>A0A8H3F979</accession>
<organism evidence="6 7">
    <name type="scientific">Gomphillus americanus</name>
    <dbReference type="NCBI Taxonomy" id="1940652"/>
    <lineage>
        <taxon>Eukaryota</taxon>
        <taxon>Fungi</taxon>
        <taxon>Dikarya</taxon>
        <taxon>Ascomycota</taxon>
        <taxon>Pezizomycotina</taxon>
        <taxon>Lecanoromycetes</taxon>
        <taxon>OSLEUM clade</taxon>
        <taxon>Ostropomycetidae</taxon>
        <taxon>Ostropales</taxon>
        <taxon>Graphidaceae</taxon>
        <taxon>Gomphilloideae</taxon>
        <taxon>Gomphillus</taxon>
    </lineage>
</organism>
<dbReference type="PROSITE" id="PS50048">
    <property type="entry name" value="ZN2_CY6_FUNGAL_2"/>
    <property type="match status" value="1"/>
</dbReference>
<feature type="compositionally biased region" description="Polar residues" evidence="4">
    <location>
        <begin position="78"/>
        <end position="91"/>
    </location>
</feature>
<dbReference type="EMBL" id="CAJPDQ010000011">
    <property type="protein sequence ID" value="CAF9916521.1"/>
    <property type="molecule type" value="Genomic_DNA"/>
</dbReference>
<evidence type="ECO:0000256" key="2">
    <source>
        <dbReference type="ARBA" id="ARBA00022723"/>
    </source>
</evidence>
<evidence type="ECO:0000256" key="4">
    <source>
        <dbReference type="SAM" id="MobiDB-lite"/>
    </source>
</evidence>
<proteinExistence type="predicted"/>
<evidence type="ECO:0000256" key="1">
    <source>
        <dbReference type="ARBA" id="ARBA00004123"/>
    </source>
</evidence>
<dbReference type="AlphaFoldDB" id="A0A8H3F979"/>
<dbReference type="SMART" id="SM00906">
    <property type="entry name" value="Fungal_trans"/>
    <property type="match status" value="1"/>
</dbReference>
<keyword evidence="3" id="KW-0539">Nucleus</keyword>
<dbReference type="InterPro" id="IPR001138">
    <property type="entry name" value="Zn2Cys6_DnaBD"/>
</dbReference>
<feature type="compositionally biased region" description="Polar residues" evidence="4">
    <location>
        <begin position="1"/>
        <end position="18"/>
    </location>
</feature>
<feature type="region of interest" description="Disordered" evidence="4">
    <location>
        <begin position="78"/>
        <end position="127"/>
    </location>
</feature>
<dbReference type="Pfam" id="PF04082">
    <property type="entry name" value="Fungal_trans"/>
    <property type="match status" value="1"/>
</dbReference>
<feature type="domain" description="Zn(2)-C6 fungal-type" evidence="5">
    <location>
        <begin position="32"/>
        <end position="64"/>
    </location>
</feature>
<feature type="compositionally biased region" description="Low complexity" evidence="4">
    <location>
        <begin position="100"/>
        <end position="114"/>
    </location>
</feature>
<dbReference type="Gene3D" id="4.10.240.10">
    <property type="entry name" value="Zn(2)-C6 fungal-type DNA-binding domain"/>
    <property type="match status" value="1"/>
</dbReference>
<dbReference type="SMART" id="SM00066">
    <property type="entry name" value="GAL4"/>
    <property type="match status" value="1"/>
</dbReference>
<dbReference type="OrthoDB" id="4898680at2759"/>
<evidence type="ECO:0000313" key="6">
    <source>
        <dbReference type="EMBL" id="CAF9916521.1"/>
    </source>
</evidence>
<comment type="caution">
    <text evidence="6">The sequence shown here is derived from an EMBL/GenBank/DDBJ whole genome shotgun (WGS) entry which is preliminary data.</text>
</comment>
<sequence length="716" mass="80790">MSSSTVSPQVSTGSSGNAENIAPRRRNGRPQACEPCRKRKTACDHTLPVCLRCKRRSTTAACVYLNSPVAFARNATAQANIQTRSQPTSPTEYPRPGNQSRDAITASRRTSSTSNLPKRVRPSTDLFGGHNDYLGETSFSAIFKENRANLDALPTPSMSLALSPGDVNLEDTFPEHILRMGIRILDATPDFSIGRTLLQDRMITTNPAGWTKYDSWAGLSGERVMKSVWDVWDPDTGIRIGENHDKVALFLCQNSCKQLEDEDDPERWRDSFSGKNMRWETIGLFFTFWAYGALVSKNTDAHIASQPPPRNDSRTFMLELMDCANACITICNTLETSNTLFVHLLLIQRFLESMIDGDASPTLWRRHGEMVAVALSIGLHRVTDSRITLSLEWRRRVWARVFISSQIVSSFMGRPPLLSRRYNLTALPLDLDDVELMSDQATLADAISHMDANGWDTRGRLHGVTLVRARMMMANVQDDVMEMVLGVETADMAQRAHEIKQKLYAYDAQLPRVLQWDVREILSEEISPSVLGTRLICRLEYLHGHFMVERFINKRTQSNAQDLLDLSREILNITLNLFKHPDRFNSLKNDFEWLIMTHAVPASGVLCLALLQQRIYGPTNNIVTLPRAEVIQDLSVFVAFLDWVKPNAPNAELCYRIREIVGKVLNQALEPPPPMIESVPKTDGSGLLYNFELPDNFLGFEEFGNFDLMDTYDWVG</sequence>